<comment type="caution">
    <text evidence="3">The sequence shown here is derived from an EMBL/GenBank/DDBJ whole genome shotgun (WGS) entry which is preliminary data.</text>
</comment>
<dbReference type="SUPFAM" id="SSF53850">
    <property type="entry name" value="Periplasmic binding protein-like II"/>
    <property type="match status" value="1"/>
</dbReference>
<accession>A0ABN3CSW9</accession>
<dbReference type="PROSITE" id="PS51257">
    <property type="entry name" value="PROKAR_LIPOPROTEIN"/>
    <property type="match status" value="1"/>
</dbReference>
<dbReference type="PANTHER" id="PTHR30006:SF2">
    <property type="entry name" value="ABC TRANSPORTER SUBSTRATE-BINDING PROTEIN"/>
    <property type="match status" value="1"/>
</dbReference>
<dbReference type="CDD" id="cd13589">
    <property type="entry name" value="PBP2_polyamine_RpCGA009"/>
    <property type="match status" value="1"/>
</dbReference>
<name>A0ABN3CSW9_9ACTN</name>
<organism evidence="3 4">
    <name type="scientific">Nonomuraea monospora</name>
    <dbReference type="NCBI Taxonomy" id="568818"/>
    <lineage>
        <taxon>Bacteria</taxon>
        <taxon>Bacillati</taxon>
        <taxon>Actinomycetota</taxon>
        <taxon>Actinomycetes</taxon>
        <taxon>Streptosporangiales</taxon>
        <taxon>Streptosporangiaceae</taxon>
        <taxon>Nonomuraea</taxon>
    </lineage>
</organism>
<keyword evidence="1 2" id="KW-0732">Signal</keyword>
<evidence type="ECO:0000313" key="3">
    <source>
        <dbReference type="EMBL" id="GAA2212568.1"/>
    </source>
</evidence>
<dbReference type="Pfam" id="PF13416">
    <property type="entry name" value="SBP_bac_8"/>
    <property type="match status" value="1"/>
</dbReference>
<dbReference type="InterPro" id="IPR001188">
    <property type="entry name" value="Sperm_putr-bd"/>
</dbReference>
<sequence>MKGGLTRLTGAGAALMLALTACGGVDTGGQAGTDAGTSTGGGSAAQQQITVTAFAGAWGELFKKSFVEPFERDTGAKVNLVYGANAEWLTKLRAAGGENPPFDVIAFTPDASLPAASAGLLQPLDTAKLTHWKELDPVLSGKSAYDGKQYGVPLTTGSTGLLYRTDHIKTAPQDWSDLFDKEYCGHVALPPLTYNPGLEFFSALVTSEGGKLSDPAAVDKAFAKLETLKGCVSAFPANAGNAATVIENGDAWIMPFWDGRAFALAEAGSPIGFTYPKSGPVGALTSYFVASGSQNGELATKFLDYLTAAQNQKPFAEGTWYAAGNDSIDYSEPFEQKVEHGAEVFEKFTWVDYAVATPKLNEWQQRWNQIFG</sequence>
<protein>
    <submittedName>
        <fullName evidence="3">ABC transporter substrate-binding protein</fullName>
    </submittedName>
</protein>
<dbReference type="EMBL" id="BAAAQX010000027">
    <property type="protein sequence ID" value="GAA2212568.1"/>
    <property type="molecule type" value="Genomic_DNA"/>
</dbReference>
<feature type="chain" id="PRO_5045154384" evidence="2">
    <location>
        <begin position="24"/>
        <end position="372"/>
    </location>
</feature>
<evidence type="ECO:0000256" key="2">
    <source>
        <dbReference type="SAM" id="SignalP"/>
    </source>
</evidence>
<proteinExistence type="predicted"/>
<dbReference type="Gene3D" id="3.40.190.10">
    <property type="entry name" value="Periplasmic binding protein-like II"/>
    <property type="match status" value="2"/>
</dbReference>
<reference evidence="3 4" key="1">
    <citation type="journal article" date="2019" name="Int. J. Syst. Evol. Microbiol.">
        <title>The Global Catalogue of Microorganisms (GCM) 10K type strain sequencing project: providing services to taxonomists for standard genome sequencing and annotation.</title>
        <authorList>
            <consortium name="The Broad Institute Genomics Platform"/>
            <consortium name="The Broad Institute Genome Sequencing Center for Infectious Disease"/>
            <person name="Wu L."/>
            <person name="Ma J."/>
        </authorList>
    </citation>
    <scope>NUCLEOTIDE SEQUENCE [LARGE SCALE GENOMIC DNA]</scope>
    <source>
        <strain evidence="3 4">JCM 16114</strain>
    </source>
</reference>
<gene>
    <name evidence="3" type="ORF">GCM10009850_080300</name>
</gene>
<evidence type="ECO:0000313" key="4">
    <source>
        <dbReference type="Proteomes" id="UP001499843"/>
    </source>
</evidence>
<dbReference type="RefSeq" id="WP_344487199.1">
    <property type="nucleotide sequence ID" value="NZ_BAAAQX010000027.1"/>
</dbReference>
<dbReference type="PANTHER" id="PTHR30006">
    <property type="entry name" value="THIAMINE-BINDING PERIPLASMIC PROTEIN-RELATED"/>
    <property type="match status" value="1"/>
</dbReference>
<dbReference type="Proteomes" id="UP001499843">
    <property type="component" value="Unassembled WGS sequence"/>
</dbReference>
<evidence type="ECO:0000256" key="1">
    <source>
        <dbReference type="ARBA" id="ARBA00022729"/>
    </source>
</evidence>
<keyword evidence="4" id="KW-1185">Reference proteome</keyword>
<dbReference type="PRINTS" id="PR00909">
    <property type="entry name" value="SPERMDNBNDNG"/>
</dbReference>
<dbReference type="InterPro" id="IPR006059">
    <property type="entry name" value="SBP"/>
</dbReference>
<feature type="signal peptide" evidence="2">
    <location>
        <begin position="1"/>
        <end position="23"/>
    </location>
</feature>